<dbReference type="EMBL" id="JASCZI010000210">
    <property type="protein sequence ID" value="MED6110073.1"/>
    <property type="molecule type" value="Genomic_DNA"/>
</dbReference>
<accession>A0ABU6QE17</accession>
<evidence type="ECO:0000313" key="2">
    <source>
        <dbReference type="Proteomes" id="UP001341840"/>
    </source>
</evidence>
<proteinExistence type="predicted"/>
<keyword evidence="2" id="KW-1185">Reference proteome</keyword>
<evidence type="ECO:0000313" key="1">
    <source>
        <dbReference type="EMBL" id="MED6110073.1"/>
    </source>
</evidence>
<dbReference type="Proteomes" id="UP001341840">
    <property type="component" value="Unassembled WGS sequence"/>
</dbReference>
<comment type="caution">
    <text evidence="1">The sequence shown here is derived from an EMBL/GenBank/DDBJ whole genome shotgun (WGS) entry which is preliminary data.</text>
</comment>
<protein>
    <submittedName>
        <fullName evidence="1">Uncharacterized protein</fullName>
    </submittedName>
</protein>
<organism evidence="1 2">
    <name type="scientific">Stylosanthes scabra</name>
    <dbReference type="NCBI Taxonomy" id="79078"/>
    <lineage>
        <taxon>Eukaryota</taxon>
        <taxon>Viridiplantae</taxon>
        <taxon>Streptophyta</taxon>
        <taxon>Embryophyta</taxon>
        <taxon>Tracheophyta</taxon>
        <taxon>Spermatophyta</taxon>
        <taxon>Magnoliopsida</taxon>
        <taxon>eudicotyledons</taxon>
        <taxon>Gunneridae</taxon>
        <taxon>Pentapetalae</taxon>
        <taxon>rosids</taxon>
        <taxon>fabids</taxon>
        <taxon>Fabales</taxon>
        <taxon>Fabaceae</taxon>
        <taxon>Papilionoideae</taxon>
        <taxon>50 kb inversion clade</taxon>
        <taxon>dalbergioids sensu lato</taxon>
        <taxon>Dalbergieae</taxon>
        <taxon>Pterocarpus clade</taxon>
        <taxon>Stylosanthes</taxon>
    </lineage>
</organism>
<name>A0ABU6QE17_9FABA</name>
<gene>
    <name evidence="1" type="ORF">PIB30_039609</name>
</gene>
<sequence length="105" mass="11801">MGGESSSRKGTKTQCRRSRRIAALYRTTNQVSEEHEVIAINDDSKHKEDTKLEMNEVLPTAEGGAKQNLPKNDVYVVLWAMLDAESENEAKEISGQWDLDSVLHN</sequence>
<reference evidence="1 2" key="1">
    <citation type="journal article" date="2023" name="Plants (Basel)">
        <title>Bridging the Gap: Combining Genomics and Transcriptomics Approaches to Understand Stylosanthes scabra, an Orphan Legume from the Brazilian Caatinga.</title>
        <authorList>
            <person name="Ferreira-Neto J.R.C."/>
            <person name="da Silva M.D."/>
            <person name="Binneck E."/>
            <person name="de Melo N.F."/>
            <person name="da Silva R.H."/>
            <person name="de Melo A.L.T.M."/>
            <person name="Pandolfi V."/>
            <person name="Bustamante F.O."/>
            <person name="Brasileiro-Vidal A.C."/>
            <person name="Benko-Iseppon A.M."/>
        </authorList>
    </citation>
    <scope>NUCLEOTIDE SEQUENCE [LARGE SCALE GENOMIC DNA]</scope>
    <source>
        <tissue evidence="1">Leaves</tissue>
    </source>
</reference>